<dbReference type="Pfam" id="PF00395">
    <property type="entry name" value="SLH"/>
    <property type="match status" value="3"/>
</dbReference>
<evidence type="ECO:0000259" key="2">
    <source>
        <dbReference type="PROSITE" id="PS51272"/>
    </source>
</evidence>
<evidence type="ECO:0000313" key="4">
    <source>
        <dbReference type="Proteomes" id="UP001333818"/>
    </source>
</evidence>
<feature type="domain" description="SLH" evidence="2">
    <location>
        <begin position="159"/>
        <end position="223"/>
    </location>
</feature>
<dbReference type="PROSITE" id="PS51272">
    <property type="entry name" value="SLH"/>
    <property type="match status" value="3"/>
</dbReference>
<dbReference type="PANTHER" id="PTHR43308">
    <property type="entry name" value="OUTER MEMBRANE PROTEIN ALPHA-RELATED"/>
    <property type="match status" value="1"/>
</dbReference>
<dbReference type="RefSeq" id="WP_330481943.1">
    <property type="nucleotide sequence ID" value="NZ_JAZBJZ010000004.1"/>
</dbReference>
<keyword evidence="1" id="KW-0732">Signal</keyword>
<comment type="caution">
    <text evidence="3">The sequence shown here is derived from an EMBL/GenBank/DDBJ whole genome shotgun (WGS) entry which is preliminary data.</text>
</comment>
<name>A0AAW9PQ88_9CYAN</name>
<dbReference type="InterPro" id="IPR001119">
    <property type="entry name" value="SLH_dom"/>
</dbReference>
<feature type="chain" id="PRO_5043533026" evidence="1">
    <location>
        <begin position="24"/>
        <end position="414"/>
    </location>
</feature>
<organism evidence="3 4">
    <name type="scientific">Tumidithrix elongata BACA0141</name>
    <dbReference type="NCBI Taxonomy" id="2716417"/>
    <lineage>
        <taxon>Bacteria</taxon>
        <taxon>Bacillati</taxon>
        <taxon>Cyanobacteriota</taxon>
        <taxon>Cyanophyceae</taxon>
        <taxon>Pseudanabaenales</taxon>
        <taxon>Pseudanabaenaceae</taxon>
        <taxon>Tumidithrix</taxon>
        <taxon>Tumidithrix elongata</taxon>
    </lineage>
</organism>
<reference evidence="3" key="1">
    <citation type="submission" date="2024-01" db="EMBL/GenBank/DDBJ databases">
        <title>Bank of Algae and Cyanobacteria of the Azores (BACA) strain genomes.</title>
        <authorList>
            <person name="Luz R."/>
            <person name="Cordeiro R."/>
            <person name="Fonseca A."/>
            <person name="Goncalves V."/>
        </authorList>
    </citation>
    <scope>NUCLEOTIDE SEQUENCE</scope>
    <source>
        <strain evidence="3">BACA0141</strain>
    </source>
</reference>
<sequence>MNYHQFRSGSAVLVAISFIGSSALPFISAAPTYAQTSFNDVPSNYWAQSFIQELATRDIIKGFPDGSFRPNDAVTRAQFAAMLSKAMTKSPIRDSVTFVDVASDYWAAPAIQKSYTLGFMAGYPGNVFNPTQNIPRVQILVSLANGLNYTTTASPDSTLQTFSDASSIPSYARNSVAAATENRLVVNYPNVLFLNPNQTATRAEVAAFIYQALARQGQVTAIPSPYIVGQSISNPPPQQDSLRIPAGTTIAVQYSKEKILLGPNETVPLTLTVARNIISSQGMVLIPINSQVVGELRSVQGGAQFVARELVFPNGQRTALNATSQVVTRTEQVDKGINVGSVIQNAALGAAAAAAIAGVTGDRAIATEEVLGGAGLGALLSVFVGRNSVTLSSINPNTDLTLTSNSDVLLRSSN</sequence>
<keyword evidence="4" id="KW-1185">Reference proteome</keyword>
<evidence type="ECO:0000313" key="3">
    <source>
        <dbReference type="EMBL" id="MEE3715520.1"/>
    </source>
</evidence>
<dbReference type="Proteomes" id="UP001333818">
    <property type="component" value="Unassembled WGS sequence"/>
</dbReference>
<dbReference type="EMBL" id="JAZBJZ010000004">
    <property type="protein sequence ID" value="MEE3715520.1"/>
    <property type="molecule type" value="Genomic_DNA"/>
</dbReference>
<dbReference type="AlphaFoldDB" id="A0AAW9PQ88"/>
<feature type="domain" description="SLH" evidence="2">
    <location>
        <begin position="98"/>
        <end position="157"/>
    </location>
</feature>
<dbReference type="PANTHER" id="PTHR43308:SF5">
    <property type="entry name" value="S-LAYER PROTEIN _ PEPTIDOGLYCAN ENDO-BETA-N-ACETYLGLUCOSAMINIDASE"/>
    <property type="match status" value="1"/>
</dbReference>
<feature type="signal peptide" evidence="1">
    <location>
        <begin position="1"/>
        <end position="23"/>
    </location>
</feature>
<dbReference type="InterPro" id="IPR051465">
    <property type="entry name" value="Cell_Envelope_Struct_Comp"/>
</dbReference>
<gene>
    <name evidence="3" type="ORF">V2H45_02035</name>
</gene>
<protein>
    <submittedName>
        <fullName evidence="3">S-layer homology domain-containing protein</fullName>
    </submittedName>
</protein>
<accession>A0AAW9PQ88</accession>
<evidence type="ECO:0000256" key="1">
    <source>
        <dbReference type="SAM" id="SignalP"/>
    </source>
</evidence>
<proteinExistence type="predicted"/>
<feature type="domain" description="SLH" evidence="2">
    <location>
        <begin position="34"/>
        <end position="97"/>
    </location>
</feature>